<dbReference type="Proteomes" id="UP001596157">
    <property type="component" value="Unassembled WGS sequence"/>
</dbReference>
<proteinExistence type="predicted"/>
<feature type="transmembrane region" description="Helical" evidence="1">
    <location>
        <begin position="21"/>
        <end position="47"/>
    </location>
</feature>
<keyword evidence="1" id="KW-0812">Transmembrane</keyword>
<dbReference type="RefSeq" id="WP_378249451.1">
    <property type="nucleotide sequence ID" value="NZ_JBHSKF010000011.1"/>
</dbReference>
<dbReference type="EMBL" id="JBHSKF010000011">
    <property type="protein sequence ID" value="MFC5289552.1"/>
    <property type="molecule type" value="Genomic_DNA"/>
</dbReference>
<keyword evidence="1" id="KW-1133">Transmembrane helix</keyword>
<organism evidence="2 3">
    <name type="scientific">Actinokineospora guangxiensis</name>
    <dbReference type="NCBI Taxonomy" id="1490288"/>
    <lineage>
        <taxon>Bacteria</taxon>
        <taxon>Bacillati</taxon>
        <taxon>Actinomycetota</taxon>
        <taxon>Actinomycetes</taxon>
        <taxon>Pseudonocardiales</taxon>
        <taxon>Pseudonocardiaceae</taxon>
        <taxon>Actinokineospora</taxon>
    </lineage>
</organism>
<comment type="caution">
    <text evidence="2">The sequence shown here is derived from an EMBL/GenBank/DDBJ whole genome shotgun (WGS) entry which is preliminary data.</text>
</comment>
<name>A0ABW0ERP9_9PSEU</name>
<evidence type="ECO:0000313" key="2">
    <source>
        <dbReference type="EMBL" id="MFC5289552.1"/>
    </source>
</evidence>
<gene>
    <name evidence="2" type="ORF">ACFPM7_21065</name>
</gene>
<evidence type="ECO:0000313" key="3">
    <source>
        <dbReference type="Proteomes" id="UP001596157"/>
    </source>
</evidence>
<evidence type="ECO:0000256" key="1">
    <source>
        <dbReference type="SAM" id="Phobius"/>
    </source>
</evidence>
<protein>
    <submittedName>
        <fullName evidence="2">Uncharacterized protein</fullName>
    </submittedName>
</protein>
<accession>A0ABW0ERP9</accession>
<reference evidence="3" key="1">
    <citation type="journal article" date="2019" name="Int. J. Syst. Evol. Microbiol.">
        <title>The Global Catalogue of Microorganisms (GCM) 10K type strain sequencing project: providing services to taxonomists for standard genome sequencing and annotation.</title>
        <authorList>
            <consortium name="The Broad Institute Genomics Platform"/>
            <consortium name="The Broad Institute Genome Sequencing Center for Infectious Disease"/>
            <person name="Wu L."/>
            <person name="Ma J."/>
        </authorList>
    </citation>
    <scope>NUCLEOTIDE SEQUENCE [LARGE SCALE GENOMIC DNA]</scope>
    <source>
        <strain evidence="3">CCUG 59778</strain>
    </source>
</reference>
<sequence length="48" mass="5495">MESHRRRVPGSFFRRTTVRRHYRLPAGLPIIPIVAVAVVLIVILALVF</sequence>
<keyword evidence="3" id="KW-1185">Reference proteome</keyword>
<keyword evidence="1" id="KW-0472">Membrane</keyword>